<evidence type="ECO:0000313" key="2">
    <source>
        <dbReference type="EMBL" id="SVB34214.1"/>
    </source>
</evidence>
<proteinExistence type="predicted"/>
<dbReference type="EMBL" id="UINC01037946">
    <property type="protein sequence ID" value="SVB34214.1"/>
    <property type="molecule type" value="Genomic_DNA"/>
</dbReference>
<dbReference type="GO" id="GO:0017168">
    <property type="term" value="F:5-oxoprolinase (ATP-hydrolyzing) activity"/>
    <property type="evidence" value="ECO:0007669"/>
    <property type="project" value="TreeGrafter"/>
</dbReference>
<dbReference type="GO" id="GO:0006749">
    <property type="term" value="P:glutathione metabolic process"/>
    <property type="evidence" value="ECO:0007669"/>
    <property type="project" value="TreeGrafter"/>
</dbReference>
<organism evidence="2">
    <name type="scientific">marine metagenome</name>
    <dbReference type="NCBI Taxonomy" id="408172"/>
    <lineage>
        <taxon>unclassified sequences</taxon>
        <taxon>metagenomes</taxon>
        <taxon>ecological metagenomes</taxon>
    </lineage>
</organism>
<evidence type="ECO:0000259" key="1">
    <source>
        <dbReference type="Pfam" id="PF02538"/>
    </source>
</evidence>
<dbReference type="PANTHER" id="PTHR11365:SF23">
    <property type="entry name" value="HYPOTHETICAL 5-OXOPROLINASE (EUROFUNG)-RELATED"/>
    <property type="match status" value="1"/>
</dbReference>
<dbReference type="AlphaFoldDB" id="A0A382D842"/>
<dbReference type="PANTHER" id="PTHR11365">
    <property type="entry name" value="5-OXOPROLINASE RELATED"/>
    <property type="match status" value="1"/>
</dbReference>
<dbReference type="GO" id="GO:0005829">
    <property type="term" value="C:cytosol"/>
    <property type="evidence" value="ECO:0007669"/>
    <property type="project" value="TreeGrafter"/>
</dbReference>
<name>A0A382D842_9ZZZZ</name>
<gene>
    <name evidence="2" type="ORF">METZ01_LOCUS187068</name>
</gene>
<dbReference type="InterPro" id="IPR003692">
    <property type="entry name" value="Hydantoinase_B"/>
</dbReference>
<accession>A0A382D842</accession>
<dbReference type="InterPro" id="IPR045079">
    <property type="entry name" value="Oxoprolinase-like"/>
</dbReference>
<sequence length="410" mass="44236">MPVDPISLEVFKSLFVSVSEEMGVALQRTAYSPNIKERRDFSCAVFNPEAQMVAQAAHVPVHLGAMPASVRAAIDTFPNGLRPGDMVILNDPYMGGTHLPDITLVAPVYAEENGVKKLAGFVANRGHHADVGGMTPGSLPLSTELYQEGTIIPPIKLVRGGRLNQEIIQLICRNSRTPEERKGDLAAQIASIRVGERRLQDIIQRYGNDETQEHMAALLDYSERLTRQTISRIPDGVYEVLDYMDDDGLSEQPVPIRVCVTVAGDEITMDFTGTSPQRPGCINAPQAVTVSACLYVIRCIVGGDAPANQGCLRPVHIITPLGTLVNPEPQRGVAGGNVETSQRITDVLLSALSQALPELMPASSQGTMNNLLVGGHDLDRNKPFVYYETIAGGMGARPTKDGISGIHTHM</sequence>
<protein>
    <recommendedName>
        <fullName evidence="1">Hydantoinase B/oxoprolinase domain-containing protein</fullName>
    </recommendedName>
</protein>
<feature type="non-terminal residue" evidence="2">
    <location>
        <position position="410"/>
    </location>
</feature>
<reference evidence="2" key="1">
    <citation type="submission" date="2018-05" db="EMBL/GenBank/DDBJ databases">
        <authorList>
            <person name="Lanie J.A."/>
            <person name="Ng W.-L."/>
            <person name="Kazmierczak K.M."/>
            <person name="Andrzejewski T.M."/>
            <person name="Davidsen T.M."/>
            <person name="Wayne K.J."/>
            <person name="Tettelin H."/>
            <person name="Glass J.I."/>
            <person name="Rusch D."/>
            <person name="Podicherti R."/>
            <person name="Tsui H.-C.T."/>
            <person name="Winkler M.E."/>
        </authorList>
    </citation>
    <scope>NUCLEOTIDE SEQUENCE</scope>
</reference>
<feature type="domain" description="Hydantoinase B/oxoprolinase" evidence="1">
    <location>
        <begin position="4"/>
        <end position="410"/>
    </location>
</feature>
<dbReference type="Pfam" id="PF02538">
    <property type="entry name" value="Hydantoinase_B"/>
    <property type="match status" value="1"/>
</dbReference>